<comment type="subcellular location">
    <subcellularLocation>
        <location evidence="1">Cell membrane</location>
        <topology evidence="1">Multi-pass membrane protein</topology>
    </subcellularLocation>
</comment>
<sequence length="414" mass="45068">MAEDSTQSGELSPEKRESLWRNSAFNLFWFGQICSTFGDAFSSIALPLLVLEATGSVAQMGLVTAIFSAGFVLTGIFAGVIVDRSEQRRLLLACDILRMLCYLLIPFSWWLIGPSLVVLYFVTALVSCLGMLFRVGYMALVPRLVGSTYIAEANGRLEASYAFMSIVGTFLAGLVVSKFGAPGAITIDALTFGLSALSLFFVRLRTAEPIQQEELEPSLWLRFLAGWRFLWQQPALRSITILLTLLSTLTAAITDIFIFHIKHDLGQSYTTVGLVFALATIGAILAGLIMPFLRKRLGFAICWIGGNILNSLSLLLMGLAINLSWLVLIGVCFMFTSTLASICSVSLRQEITPGPLLGRVTSAFWTIHYALAPLGAISTTWISERIGVPLAGVILGSLCLLISLSALLTPLRRY</sequence>
<keyword evidence="5 6" id="KW-0472">Membrane</keyword>
<dbReference type="OrthoDB" id="9774907at2"/>
<feature type="transmembrane region" description="Helical" evidence="6">
    <location>
        <begin position="273"/>
        <end position="293"/>
    </location>
</feature>
<keyword evidence="3 6" id="KW-0812">Transmembrane</keyword>
<dbReference type="Pfam" id="PF07690">
    <property type="entry name" value="MFS_1"/>
    <property type="match status" value="1"/>
</dbReference>
<evidence type="ECO:0000313" key="8">
    <source>
        <dbReference type="Proteomes" id="UP000004508"/>
    </source>
</evidence>
<dbReference type="STRING" id="485913.Krac_2665"/>
<dbReference type="SUPFAM" id="SSF103473">
    <property type="entry name" value="MFS general substrate transporter"/>
    <property type="match status" value="1"/>
</dbReference>
<evidence type="ECO:0000256" key="4">
    <source>
        <dbReference type="ARBA" id="ARBA00022989"/>
    </source>
</evidence>
<gene>
    <name evidence="7" type="ORF">Krac_2665</name>
</gene>
<feature type="transmembrane region" description="Helical" evidence="6">
    <location>
        <begin position="239"/>
        <end position="261"/>
    </location>
</feature>
<feature type="transmembrane region" description="Helical" evidence="6">
    <location>
        <begin position="57"/>
        <end position="78"/>
    </location>
</feature>
<dbReference type="PANTHER" id="PTHR23513:SF6">
    <property type="entry name" value="MAJOR FACILITATOR SUPERFAMILY ASSOCIATED DOMAIN-CONTAINING PROTEIN"/>
    <property type="match status" value="1"/>
</dbReference>
<name>D6TZB6_KTERA</name>
<keyword evidence="2" id="KW-1003">Cell membrane</keyword>
<feature type="transmembrane region" description="Helical" evidence="6">
    <location>
        <begin position="183"/>
        <end position="202"/>
    </location>
</feature>
<evidence type="ECO:0000256" key="1">
    <source>
        <dbReference type="ARBA" id="ARBA00004651"/>
    </source>
</evidence>
<dbReference type="AlphaFoldDB" id="D6TZB6"/>
<dbReference type="EMBL" id="ADVG01000004">
    <property type="protein sequence ID" value="EFH81906.1"/>
    <property type="molecule type" value="Genomic_DNA"/>
</dbReference>
<feature type="transmembrane region" description="Helical" evidence="6">
    <location>
        <begin position="161"/>
        <end position="177"/>
    </location>
</feature>
<dbReference type="GO" id="GO:0005886">
    <property type="term" value="C:plasma membrane"/>
    <property type="evidence" value="ECO:0007669"/>
    <property type="project" value="UniProtKB-SubCell"/>
</dbReference>
<feature type="transmembrane region" description="Helical" evidence="6">
    <location>
        <begin position="327"/>
        <end position="348"/>
    </location>
</feature>
<dbReference type="PANTHER" id="PTHR23513">
    <property type="entry name" value="INTEGRAL MEMBRANE EFFLUX PROTEIN-RELATED"/>
    <property type="match status" value="1"/>
</dbReference>
<feature type="transmembrane region" description="Helical" evidence="6">
    <location>
        <begin position="300"/>
        <end position="321"/>
    </location>
</feature>
<feature type="transmembrane region" description="Helical" evidence="6">
    <location>
        <begin position="360"/>
        <end position="382"/>
    </location>
</feature>
<reference evidence="7 8" key="1">
    <citation type="journal article" date="2011" name="Stand. Genomic Sci.">
        <title>Non-contiguous finished genome sequence and contextual data of the filamentous soil bacterium Ktedonobacter racemifer type strain (SOSP1-21).</title>
        <authorList>
            <person name="Chang Y.J."/>
            <person name="Land M."/>
            <person name="Hauser L."/>
            <person name="Chertkov O."/>
            <person name="Del Rio T.G."/>
            <person name="Nolan M."/>
            <person name="Copeland A."/>
            <person name="Tice H."/>
            <person name="Cheng J.F."/>
            <person name="Lucas S."/>
            <person name="Han C."/>
            <person name="Goodwin L."/>
            <person name="Pitluck S."/>
            <person name="Ivanova N."/>
            <person name="Ovchinikova G."/>
            <person name="Pati A."/>
            <person name="Chen A."/>
            <person name="Palaniappan K."/>
            <person name="Mavromatis K."/>
            <person name="Liolios K."/>
            <person name="Brettin T."/>
            <person name="Fiebig A."/>
            <person name="Rohde M."/>
            <person name="Abt B."/>
            <person name="Goker M."/>
            <person name="Detter J.C."/>
            <person name="Woyke T."/>
            <person name="Bristow J."/>
            <person name="Eisen J.A."/>
            <person name="Markowitz V."/>
            <person name="Hugenholtz P."/>
            <person name="Kyrpides N.C."/>
            <person name="Klenk H.P."/>
            <person name="Lapidus A."/>
        </authorList>
    </citation>
    <scope>NUCLEOTIDE SEQUENCE [LARGE SCALE GENOMIC DNA]</scope>
    <source>
        <strain evidence="8">DSM 44963</strain>
    </source>
</reference>
<dbReference type="GO" id="GO:0022857">
    <property type="term" value="F:transmembrane transporter activity"/>
    <property type="evidence" value="ECO:0007669"/>
    <property type="project" value="InterPro"/>
</dbReference>
<dbReference type="Proteomes" id="UP000004508">
    <property type="component" value="Unassembled WGS sequence"/>
</dbReference>
<dbReference type="Gene3D" id="1.20.1250.20">
    <property type="entry name" value="MFS general substrate transporter like domains"/>
    <property type="match status" value="1"/>
</dbReference>
<keyword evidence="8" id="KW-1185">Reference proteome</keyword>
<feature type="transmembrane region" description="Helical" evidence="6">
    <location>
        <begin position="388"/>
        <end position="408"/>
    </location>
</feature>
<proteinExistence type="predicted"/>
<organism evidence="7 8">
    <name type="scientific">Ktedonobacter racemifer DSM 44963</name>
    <dbReference type="NCBI Taxonomy" id="485913"/>
    <lineage>
        <taxon>Bacteria</taxon>
        <taxon>Bacillati</taxon>
        <taxon>Chloroflexota</taxon>
        <taxon>Ktedonobacteria</taxon>
        <taxon>Ktedonobacterales</taxon>
        <taxon>Ktedonobacteraceae</taxon>
        <taxon>Ktedonobacter</taxon>
    </lineage>
</organism>
<evidence type="ECO:0000256" key="6">
    <source>
        <dbReference type="SAM" id="Phobius"/>
    </source>
</evidence>
<dbReference type="eggNOG" id="COG2814">
    <property type="taxonomic scope" value="Bacteria"/>
</dbReference>
<feature type="transmembrane region" description="Helical" evidence="6">
    <location>
        <begin position="90"/>
        <end position="112"/>
    </location>
</feature>
<dbReference type="CDD" id="cd06173">
    <property type="entry name" value="MFS_MefA_like"/>
    <property type="match status" value="1"/>
</dbReference>
<comment type="caution">
    <text evidence="7">The sequence shown here is derived from an EMBL/GenBank/DDBJ whole genome shotgun (WGS) entry which is preliminary data.</text>
</comment>
<evidence type="ECO:0000256" key="5">
    <source>
        <dbReference type="ARBA" id="ARBA00023136"/>
    </source>
</evidence>
<accession>D6TZB6</accession>
<evidence type="ECO:0000256" key="2">
    <source>
        <dbReference type="ARBA" id="ARBA00022475"/>
    </source>
</evidence>
<keyword evidence="4 6" id="KW-1133">Transmembrane helix</keyword>
<dbReference type="RefSeq" id="WP_007919598.1">
    <property type="nucleotide sequence ID" value="NZ_ADVG01000004.1"/>
</dbReference>
<protein>
    <submittedName>
        <fullName evidence="7">Major facilitator superfamily MFS_1</fullName>
    </submittedName>
</protein>
<dbReference type="InParanoid" id="D6TZB6"/>
<feature type="transmembrane region" description="Helical" evidence="6">
    <location>
        <begin position="25"/>
        <end position="51"/>
    </location>
</feature>
<evidence type="ECO:0000256" key="3">
    <source>
        <dbReference type="ARBA" id="ARBA00022692"/>
    </source>
</evidence>
<evidence type="ECO:0000313" key="7">
    <source>
        <dbReference type="EMBL" id="EFH81906.1"/>
    </source>
</evidence>
<dbReference type="InterPro" id="IPR036259">
    <property type="entry name" value="MFS_trans_sf"/>
</dbReference>
<feature type="transmembrane region" description="Helical" evidence="6">
    <location>
        <begin position="118"/>
        <end position="140"/>
    </location>
</feature>
<dbReference type="InterPro" id="IPR011701">
    <property type="entry name" value="MFS"/>
</dbReference>